<evidence type="ECO:0000256" key="1">
    <source>
        <dbReference type="SAM" id="MobiDB-lite"/>
    </source>
</evidence>
<keyword evidence="3" id="KW-1185">Reference proteome</keyword>
<dbReference type="EMBL" id="JAINDJ010000002">
    <property type="protein sequence ID" value="KAG9457590.1"/>
    <property type="molecule type" value="Genomic_DNA"/>
</dbReference>
<feature type="region of interest" description="Disordered" evidence="1">
    <location>
        <begin position="182"/>
        <end position="257"/>
    </location>
</feature>
<feature type="compositionally biased region" description="Basic and acidic residues" evidence="1">
    <location>
        <begin position="11"/>
        <end position="26"/>
    </location>
</feature>
<feature type="compositionally biased region" description="Basic and acidic residues" evidence="1">
    <location>
        <begin position="215"/>
        <end position="226"/>
    </location>
</feature>
<sequence>MAGYSYNGGSSERRLGVRFPERDHTYDNGGSKWSQPSYAAKDDSYRDHVCRPIVVDAEGKAIPGVFILPNQPVSDAYVTKSERIVEHVHSPDGYTISSATKGEIVRDYADPKSGWSTKEAYMELTPGVNQYIGMNKKGGLPRGLFQRKTPFPRTYGGSYETGNKEYDTQYSLKYDTVHQPKQEVYHGKDNGRHETGMKGRSTPKYDNLYQPNHESYPHKDERRLDDPYSTTTHSSVGSGFNRVPPARNHESPITKPTNDVGALANYLKEAAKTTVTVAPQQGYLSAPKQTYDTGDYVKEPSRTPLVNRSPQQGRPLVSPVPYKIEPSHETIDSREAERRYGTLPNPVPKVDKSQPTIDSKRAAQMYEGTFIPV</sequence>
<feature type="compositionally biased region" description="Basic and acidic residues" evidence="1">
    <location>
        <begin position="328"/>
        <end position="340"/>
    </location>
</feature>
<dbReference type="AlphaFoldDB" id="A0AAV7F8T6"/>
<proteinExistence type="predicted"/>
<accession>A0AAV7F8T6</accession>
<feature type="region of interest" description="Disordered" evidence="1">
    <location>
        <begin position="328"/>
        <end position="355"/>
    </location>
</feature>
<evidence type="ECO:0000313" key="3">
    <source>
        <dbReference type="Proteomes" id="UP000825729"/>
    </source>
</evidence>
<protein>
    <submittedName>
        <fullName evidence="2">Uncharacterized protein</fullName>
    </submittedName>
</protein>
<feature type="region of interest" description="Disordered" evidence="1">
    <location>
        <begin position="1"/>
        <end position="39"/>
    </location>
</feature>
<reference evidence="2 3" key="1">
    <citation type="submission" date="2021-07" db="EMBL/GenBank/DDBJ databases">
        <title>The Aristolochia fimbriata genome: insights into angiosperm evolution, floral development and chemical biosynthesis.</title>
        <authorList>
            <person name="Jiao Y."/>
        </authorList>
    </citation>
    <scope>NUCLEOTIDE SEQUENCE [LARGE SCALE GENOMIC DNA]</scope>
    <source>
        <strain evidence="2">IBCAS-2021</strain>
        <tissue evidence="2">Leaf</tissue>
    </source>
</reference>
<comment type="caution">
    <text evidence="2">The sequence shown here is derived from an EMBL/GenBank/DDBJ whole genome shotgun (WGS) entry which is preliminary data.</text>
</comment>
<dbReference type="Proteomes" id="UP000825729">
    <property type="component" value="Unassembled WGS sequence"/>
</dbReference>
<name>A0AAV7F8T6_ARIFI</name>
<gene>
    <name evidence="2" type="ORF">H6P81_002098</name>
</gene>
<feature type="compositionally biased region" description="Basic and acidic residues" evidence="1">
    <location>
        <begin position="182"/>
        <end position="197"/>
    </location>
</feature>
<organism evidence="2 3">
    <name type="scientific">Aristolochia fimbriata</name>
    <name type="common">White veined hardy Dutchman's pipe vine</name>
    <dbReference type="NCBI Taxonomy" id="158543"/>
    <lineage>
        <taxon>Eukaryota</taxon>
        <taxon>Viridiplantae</taxon>
        <taxon>Streptophyta</taxon>
        <taxon>Embryophyta</taxon>
        <taxon>Tracheophyta</taxon>
        <taxon>Spermatophyta</taxon>
        <taxon>Magnoliopsida</taxon>
        <taxon>Magnoliidae</taxon>
        <taxon>Piperales</taxon>
        <taxon>Aristolochiaceae</taxon>
        <taxon>Aristolochia</taxon>
    </lineage>
</organism>
<feature type="compositionally biased region" description="Polar residues" evidence="1">
    <location>
        <begin position="228"/>
        <end position="238"/>
    </location>
</feature>
<evidence type="ECO:0000313" key="2">
    <source>
        <dbReference type="EMBL" id="KAG9457590.1"/>
    </source>
</evidence>
<feature type="region of interest" description="Disordered" evidence="1">
    <location>
        <begin position="300"/>
        <end position="319"/>
    </location>
</feature>